<keyword evidence="1" id="KW-1133">Transmembrane helix</keyword>
<gene>
    <name evidence="3" type="ORF">CFter6_1406</name>
</gene>
<keyword evidence="3" id="KW-0012">Acyltransferase</keyword>
<dbReference type="InterPro" id="IPR050879">
    <property type="entry name" value="Acyltransferase_3"/>
</dbReference>
<dbReference type="GO" id="GO:0009103">
    <property type="term" value="P:lipopolysaccharide biosynthetic process"/>
    <property type="evidence" value="ECO:0007669"/>
    <property type="project" value="TreeGrafter"/>
</dbReference>
<protein>
    <submittedName>
        <fullName evidence="3">Acyltransferase family protein</fullName>
    </submittedName>
</protein>
<dbReference type="Pfam" id="PF01757">
    <property type="entry name" value="Acyl_transf_3"/>
    <property type="match status" value="1"/>
</dbReference>
<dbReference type="EMBL" id="CP013232">
    <property type="protein sequence ID" value="AMO94116.1"/>
    <property type="molecule type" value="Genomic_DNA"/>
</dbReference>
<dbReference type="Proteomes" id="UP000072421">
    <property type="component" value="Chromosome"/>
</dbReference>
<evidence type="ECO:0000313" key="3">
    <source>
        <dbReference type="EMBL" id="AMO94116.1"/>
    </source>
</evidence>
<reference evidence="3 4" key="1">
    <citation type="submission" date="2015-11" db="EMBL/GenBank/DDBJ databases">
        <title>Exploring the genomic traits of fungus-feeding bacterial genus Collimonas.</title>
        <authorList>
            <person name="Song C."/>
            <person name="Schmidt R."/>
            <person name="de Jager V."/>
            <person name="Krzyzanowska D."/>
            <person name="Jongedijk E."/>
            <person name="Cankar K."/>
            <person name="Beekwilder J."/>
            <person name="van Veen A."/>
            <person name="de Boer W."/>
            <person name="van Veen J.A."/>
            <person name="Garbeva P."/>
        </authorList>
    </citation>
    <scope>NUCLEOTIDE SEQUENCE [LARGE SCALE GENOMIC DNA]</scope>
    <source>
        <strain evidence="3 4">Ter6</strain>
    </source>
</reference>
<evidence type="ECO:0000259" key="2">
    <source>
        <dbReference type="Pfam" id="PF01757"/>
    </source>
</evidence>
<organism evidence="3">
    <name type="scientific">Collimonas fungivorans</name>
    <dbReference type="NCBI Taxonomy" id="158899"/>
    <lineage>
        <taxon>Bacteria</taxon>
        <taxon>Pseudomonadati</taxon>
        <taxon>Pseudomonadota</taxon>
        <taxon>Betaproteobacteria</taxon>
        <taxon>Burkholderiales</taxon>
        <taxon>Oxalobacteraceae</taxon>
        <taxon>Collimonas</taxon>
    </lineage>
</organism>
<keyword evidence="3" id="KW-0808">Transferase</keyword>
<feature type="transmembrane region" description="Helical" evidence="1">
    <location>
        <begin position="197"/>
        <end position="215"/>
    </location>
</feature>
<keyword evidence="1" id="KW-0812">Transmembrane</keyword>
<keyword evidence="1" id="KW-0472">Membrane</keyword>
<sequence length="380" mass="44064">MNHRIKDIELLRGIAVLFVLFQHMRFNLMGQPSDVLDYVYRHFGFWTGVDLFFAISGFVIARDLIPRLSQGQDRQGFFAVAAKFWIRRAWRLWPSAWLWLALLLLAAVAFRKSGIFGSLQANLDGSLAGILNYANLRLVFKFGHEELGPAFPYWSLSLEEQFYLLLPIVVFICRRWLSGVLIALVVLQFFASRHQSLLLMMMRSDALLLGVLLAIWSKHDSYRRLEPVFLKQHHWMRFAVLAVLAGGLVVIGSERYQDFRYWVGIVALLSVVLVWIGSYDADYLMPDNALKRVLLWVGSRSYALYLIHMPAYLMSRQIWYWIAPADTVFDQTYNARLVFTALALVLVLSELNYRFIEVPLRARGKRIVDRMGKSQLQFQT</sequence>
<feature type="transmembrane region" description="Helical" evidence="1">
    <location>
        <begin position="235"/>
        <end position="253"/>
    </location>
</feature>
<dbReference type="GO" id="GO:0016747">
    <property type="term" value="F:acyltransferase activity, transferring groups other than amino-acyl groups"/>
    <property type="evidence" value="ECO:0007669"/>
    <property type="project" value="InterPro"/>
</dbReference>
<feature type="domain" description="Acyltransferase 3" evidence="2">
    <location>
        <begin position="6"/>
        <end position="342"/>
    </location>
</feature>
<name>A0A127P8I4_9BURK</name>
<feature type="transmembrane region" description="Helical" evidence="1">
    <location>
        <begin position="44"/>
        <end position="65"/>
    </location>
</feature>
<dbReference type="PATRIC" id="fig|158899.10.peg.1417"/>
<proteinExistence type="predicted"/>
<dbReference type="AlphaFoldDB" id="A0A127P8I4"/>
<feature type="transmembrane region" description="Helical" evidence="1">
    <location>
        <begin position="7"/>
        <end position="24"/>
    </location>
</feature>
<dbReference type="InterPro" id="IPR002656">
    <property type="entry name" value="Acyl_transf_3_dom"/>
</dbReference>
<feature type="transmembrane region" description="Helical" evidence="1">
    <location>
        <begin position="259"/>
        <end position="281"/>
    </location>
</feature>
<dbReference type="PANTHER" id="PTHR23028">
    <property type="entry name" value="ACETYLTRANSFERASE"/>
    <property type="match status" value="1"/>
</dbReference>
<dbReference type="RefSeq" id="WP_061539252.1">
    <property type="nucleotide sequence ID" value="NZ_CP013232.1"/>
</dbReference>
<feature type="transmembrane region" description="Helical" evidence="1">
    <location>
        <begin position="333"/>
        <end position="356"/>
    </location>
</feature>
<feature type="transmembrane region" description="Helical" evidence="1">
    <location>
        <begin position="92"/>
        <end position="110"/>
    </location>
</feature>
<feature type="transmembrane region" description="Helical" evidence="1">
    <location>
        <begin position="162"/>
        <end position="191"/>
    </location>
</feature>
<dbReference type="GO" id="GO:0016020">
    <property type="term" value="C:membrane"/>
    <property type="evidence" value="ECO:0007669"/>
    <property type="project" value="TreeGrafter"/>
</dbReference>
<evidence type="ECO:0000313" key="4">
    <source>
        <dbReference type="Proteomes" id="UP000072421"/>
    </source>
</evidence>
<accession>A0A127P8I4</accession>
<dbReference type="OrthoDB" id="9814807at2"/>
<evidence type="ECO:0000256" key="1">
    <source>
        <dbReference type="SAM" id="Phobius"/>
    </source>
</evidence>
<dbReference type="PANTHER" id="PTHR23028:SF53">
    <property type="entry name" value="ACYL_TRANSF_3 DOMAIN-CONTAINING PROTEIN"/>
    <property type="match status" value="1"/>
</dbReference>